<dbReference type="AlphaFoldDB" id="A0A074WBS2"/>
<organism evidence="2 3">
    <name type="scientific">Aureobasidium melanogenum (strain CBS 110374)</name>
    <name type="common">Aureobasidium pullulans var. melanogenum</name>
    <dbReference type="NCBI Taxonomy" id="1043003"/>
    <lineage>
        <taxon>Eukaryota</taxon>
        <taxon>Fungi</taxon>
        <taxon>Dikarya</taxon>
        <taxon>Ascomycota</taxon>
        <taxon>Pezizomycotina</taxon>
        <taxon>Dothideomycetes</taxon>
        <taxon>Dothideomycetidae</taxon>
        <taxon>Dothideales</taxon>
        <taxon>Saccotheciaceae</taxon>
        <taxon>Aureobasidium</taxon>
    </lineage>
</organism>
<evidence type="ECO:0000313" key="3">
    <source>
        <dbReference type="Proteomes" id="UP000030672"/>
    </source>
</evidence>
<sequence length="345" mass="40802">MRLRSSKETFPTSETTVSNMSDASPDQPFRFLDLPKELRFMIYEELMDNRKNNIQFTQPKGFEVEDVYLDNMYHPNLLKVNKQIREEYWPLCLRKSVLWINYGCEERFGAEEEADDSDEEEKALPLLSQWLHLPNTVLAKMTDVVYKFQTHWRLPDINPFNGIADSIAELPNLKFIGIWSELEMSVIEHGRDEAEADERFQDFVEFLFLEEAALIELDDDEDRNLNIRVDCSLYTPLFEMNKNYIWPRRRHLEQGVAPAAGLPEWGYSMFRVIAPWERPRNDSFTYHGEELIFMRLEYELPVLPRSETECDSPSEWDYEYGESGFATGNMPDWSSGARPYWMDFE</sequence>
<protein>
    <recommendedName>
        <fullName evidence="4">F-box domain-containing protein</fullName>
    </recommendedName>
</protein>
<accession>A0A074WBS2</accession>
<dbReference type="EMBL" id="KL584845">
    <property type="protein sequence ID" value="KEQ59946.1"/>
    <property type="molecule type" value="Genomic_DNA"/>
</dbReference>
<feature type="compositionally biased region" description="Polar residues" evidence="1">
    <location>
        <begin position="8"/>
        <end position="24"/>
    </location>
</feature>
<dbReference type="RefSeq" id="XP_040876969.1">
    <property type="nucleotide sequence ID" value="XM_041022863.1"/>
</dbReference>
<keyword evidence="3" id="KW-1185">Reference proteome</keyword>
<reference evidence="2 3" key="1">
    <citation type="journal article" date="2014" name="BMC Genomics">
        <title>Genome sequencing of four Aureobasidium pullulans varieties: biotechnological potential, stress tolerance, and description of new species.</title>
        <authorList>
            <person name="Gostin Ar C."/>
            <person name="Ohm R.A."/>
            <person name="Kogej T."/>
            <person name="Sonjak S."/>
            <person name="Turk M."/>
            <person name="Zajc J."/>
            <person name="Zalar P."/>
            <person name="Grube M."/>
            <person name="Sun H."/>
            <person name="Han J."/>
            <person name="Sharma A."/>
            <person name="Chiniquy J."/>
            <person name="Ngan C.Y."/>
            <person name="Lipzen A."/>
            <person name="Barry K."/>
            <person name="Grigoriev I.V."/>
            <person name="Gunde-Cimerman N."/>
        </authorList>
    </citation>
    <scope>NUCLEOTIDE SEQUENCE [LARGE SCALE GENOMIC DNA]</scope>
    <source>
        <strain evidence="2 3">CBS 110374</strain>
    </source>
</reference>
<feature type="region of interest" description="Disordered" evidence="1">
    <location>
        <begin position="1"/>
        <end position="24"/>
    </location>
</feature>
<dbReference type="Proteomes" id="UP000030672">
    <property type="component" value="Unassembled WGS sequence"/>
</dbReference>
<evidence type="ECO:0000313" key="2">
    <source>
        <dbReference type="EMBL" id="KEQ59946.1"/>
    </source>
</evidence>
<evidence type="ECO:0008006" key="4">
    <source>
        <dbReference type="Google" id="ProtNLM"/>
    </source>
</evidence>
<dbReference type="HOGENOM" id="CLU_826345_0_0_1"/>
<proteinExistence type="predicted"/>
<gene>
    <name evidence="2" type="ORF">M437DRAFT_55383</name>
</gene>
<dbReference type="GeneID" id="63916236"/>
<evidence type="ECO:0000256" key="1">
    <source>
        <dbReference type="SAM" id="MobiDB-lite"/>
    </source>
</evidence>
<name>A0A074WBS2_AURM1</name>